<keyword evidence="10" id="KW-0862">Zinc</keyword>
<keyword evidence="8" id="KW-0863">Zinc-finger</keyword>
<evidence type="ECO:0000256" key="13">
    <source>
        <dbReference type="ARBA" id="ARBA00023136"/>
    </source>
</evidence>
<protein>
    <recommendedName>
        <fullName evidence="17">RING-type E3 ubiquitin transferase (cysteine targeting)</fullName>
        <ecNumber evidence="17">2.3.2.36</ecNumber>
    </recommendedName>
    <alternativeName>
        <fullName evidence="15">Peroxin-2</fullName>
    </alternativeName>
</protein>
<evidence type="ECO:0000256" key="7">
    <source>
        <dbReference type="ARBA" id="ARBA00022723"/>
    </source>
</evidence>
<dbReference type="GO" id="GO:0061630">
    <property type="term" value="F:ubiquitin protein ligase activity"/>
    <property type="evidence" value="ECO:0007669"/>
    <property type="project" value="UniProtKB-EC"/>
</dbReference>
<evidence type="ECO:0000256" key="12">
    <source>
        <dbReference type="ARBA" id="ARBA00022989"/>
    </source>
</evidence>
<evidence type="ECO:0000313" key="19">
    <source>
        <dbReference type="EMBL" id="KAK3105073.1"/>
    </source>
</evidence>
<keyword evidence="4" id="KW-0813">Transport</keyword>
<keyword evidence="14" id="KW-0576">Peroxisome</keyword>
<gene>
    <name evidence="19" type="ORF">FSP39_016668</name>
</gene>
<proteinExistence type="inferred from homology"/>
<evidence type="ECO:0000256" key="5">
    <source>
        <dbReference type="ARBA" id="ARBA00022679"/>
    </source>
</evidence>
<comment type="pathway">
    <text evidence="2">Protein modification; protein ubiquitination.</text>
</comment>
<dbReference type="InterPro" id="IPR025654">
    <property type="entry name" value="PEX2/10"/>
</dbReference>
<keyword evidence="13" id="KW-0472">Membrane</keyword>
<evidence type="ECO:0000256" key="3">
    <source>
        <dbReference type="ARBA" id="ARBA00008704"/>
    </source>
</evidence>
<evidence type="ECO:0000256" key="11">
    <source>
        <dbReference type="ARBA" id="ARBA00022927"/>
    </source>
</evidence>
<dbReference type="Proteomes" id="UP001186944">
    <property type="component" value="Unassembled WGS sequence"/>
</dbReference>
<dbReference type="Gene3D" id="3.30.40.10">
    <property type="entry name" value="Zinc/RING finger domain, C3HC4 (zinc finger)"/>
    <property type="match status" value="1"/>
</dbReference>
<dbReference type="GO" id="GO:0008270">
    <property type="term" value="F:zinc ion binding"/>
    <property type="evidence" value="ECO:0007669"/>
    <property type="project" value="UniProtKB-KW"/>
</dbReference>
<dbReference type="PROSITE" id="PS00518">
    <property type="entry name" value="ZF_RING_1"/>
    <property type="match status" value="1"/>
</dbReference>
<dbReference type="GO" id="GO:0005778">
    <property type="term" value="C:peroxisomal membrane"/>
    <property type="evidence" value="ECO:0007669"/>
    <property type="project" value="UniProtKB-SubCell"/>
</dbReference>
<dbReference type="GO" id="GO:0016558">
    <property type="term" value="P:protein import into peroxisome matrix"/>
    <property type="evidence" value="ECO:0007669"/>
    <property type="project" value="InterPro"/>
</dbReference>
<evidence type="ECO:0000256" key="1">
    <source>
        <dbReference type="ARBA" id="ARBA00004585"/>
    </source>
</evidence>
<evidence type="ECO:0000256" key="6">
    <source>
        <dbReference type="ARBA" id="ARBA00022692"/>
    </source>
</evidence>
<dbReference type="PANTHER" id="PTHR48178:SF1">
    <property type="entry name" value="PEROXISOME BIOGENESIS FACTOR 2"/>
    <property type="match status" value="1"/>
</dbReference>
<dbReference type="InterPro" id="IPR017907">
    <property type="entry name" value="Znf_RING_CS"/>
</dbReference>
<keyword evidence="9" id="KW-0833">Ubl conjugation pathway</keyword>
<dbReference type="InterPro" id="IPR013083">
    <property type="entry name" value="Znf_RING/FYVE/PHD"/>
</dbReference>
<comment type="caution">
    <text evidence="19">The sequence shown here is derived from an EMBL/GenBank/DDBJ whole genome shotgun (WGS) entry which is preliminary data.</text>
</comment>
<evidence type="ECO:0000256" key="15">
    <source>
        <dbReference type="ARBA" id="ARBA00032511"/>
    </source>
</evidence>
<dbReference type="AlphaFoldDB" id="A0AA88YTM7"/>
<evidence type="ECO:0000256" key="8">
    <source>
        <dbReference type="ARBA" id="ARBA00022771"/>
    </source>
</evidence>
<keyword evidence="7" id="KW-0479">Metal-binding</keyword>
<keyword evidence="20" id="KW-1185">Reference proteome</keyword>
<organism evidence="19 20">
    <name type="scientific">Pinctada imbricata</name>
    <name type="common">Atlantic pearl-oyster</name>
    <name type="synonym">Pinctada martensii</name>
    <dbReference type="NCBI Taxonomy" id="66713"/>
    <lineage>
        <taxon>Eukaryota</taxon>
        <taxon>Metazoa</taxon>
        <taxon>Spiralia</taxon>
        <taxon>Lophotrochozoa</taxon>
        <taxon>Mollusca</taxon>
        <taxon>Bivalvia</taxon>
        <taxon>Autobranchia</taxon>
        <taxon>Pteriomorphia</taxon>
        <taxon>Pterioida</taxon>
        <taxon>Pterioidea</taxon>
        <taxon>Pteriidae</taxon>
        <taxon>Pinctada</taxon>
    </lineage>
</organism>
<evidence type="ECO:0000256" key="2">
    <source>
        <dbReference type="ARBA" id="ARBA00004906"/>
    </source>
</evidence>
<keyword evidence="12" id="KW-1133">Transmembrane helix</keyword>
<evidence type="ECO:0000256" key="16">
    <source>
        <dbReference type="ARBA" id="ARBA00034438"/>
    </source>
</evidence>
<evidence type="ECO:0000313" key="20">
    <source>
        <dbReference type="Proteomes" id="UP001186944"/>
    </source>
</evidence>
<feature type="domain" description="Pex N-terminal" evidence="18">
    <location>
        <begin position="2"/>
        <end position="120"/>
    </location>
</feature>
<dbReference type="SUPFAM" id="SSF57850">
    <property type="entry name" value="RING/U-box"/>
    <property type="match status" value="1"/>
</dbReference>
<dbReference type="InterPro" id="IPR006845">
    <property type="entry name" value="Pex_N"/>
</dbReference>
<name>A0AA88YTM7_PINIB</name>
<keyword evidence="11" id="KW-0653">Protein transport</keyword>
<comment type="subcellular location">
    <subcellularLocation>
        <location evidence="1">Peroxisome membrane</location>
        <topology evidence="1">Multi-pass membrane protein</topology>
    </subcellularLocation>
</comment>
<dbReference type="EMBL" id="VSWD01000004">
    <property type="protein sequence ID" value="KAK3105073.1"/>
    <property type="molecule type" value="Genomic_DNA"/>
</dbReference>
<evidence type="ECO:0000259" key="18">
    <source>
        <dbReference type="Pfam" id="PF04757"/>
    </source>
</evidence>
<evidence type="ECO:0000256" key="17">
    <source>
        <dbReference type="ARBA" id="ARBA00034523"/>
    </source>
</evidence>
<reference evidence="19" key="1">
    <citation type="submission" date="2019-08" db="EMBL/GenBank/DDBJ databases">
        <title>The improved chromosome-level genome for the pearl oyster Pinctada fucata martensii using PacBio sequencing and Hi-C.</title>
        <authorList>
            <person name="Zheng Z."/>
        </authorList>
    </citation>
    <scope>NUCLEOTIDE SEQUENCE</scope>
    <source>
        <strain evidence="19">ZZ-2019</strain>
        <tissue evidence="19">Adductor muscle</tissue>
    </source>
</reference>
<evidence type="ECO:0000256" key="4">
    <source>
        <dbReference type="ARBA" id="ARBA00022448"/>
    </source>
</evidence>
<evidence type="ECO:0000256" key="10">
    <source>
        <dbReference type="ARBA" id="ARBA00022833"/>
    </source>
</evidence>
<accession>A0AA88YTM7</accession>
<feature type="non-terminal residue" evidence="19">
    <location>
        <position position="1"/>
    </location>
</feature>
<keyword evidence="6" id="KW-0812">Transmembrane</keyword>
<dbReference type="PANTHER" id="PTHR48178">
    <property type="entry name" value="PEROXISOME BIOGENESIS FACTOR 2"/>
    <property type="match status" value="1"/>
</dbReference>
<evidence type="ECO:0000256" key="14">
    <source>
        <dbReference type="ARBA" id="ARBA00023140"/>
    </source>
</evidence>
<evidence type="ECO:0000256" key="9">
    <source>
        <dbReference type="ARBA" id="ARBA00022786"/>
    </source>
</evidence>
<keyword evidence="5" id="KW-0808">Transferase</keyword>
<dbReference type="EC" id="2.3.2.36" evidence="17"/>
<comment type="similarity">
    <text evidence="3">Belongs to the pex2/pex10/pex12 family.</text>
</comment>
<comment type="catalytic activity">
    <reaction evidence="16">
        <text>[E2 ubiquitin-conjugating enzyme]-S-ubiquitinyl-L-cysteine + [acceptor protein]-L-cysteine = [E2 ubiquitin-conjugating enzyme]-L-cysteine + [acceptor protein]-S-ubiquitinyl-L-cysteine.</text>
        <dbReference type="EC" id="2.3.2.36"/>
    </reaction>
</comment>
<dbReference type="Pfam" id="PF04757">
    <property type="entry name" value="Pex2_Pex12"/>
    <property type="match status" value="1"/>
</dbReference>
<sequence>MTRTRKFLYAAILIGCPWMKERLDALLHITGNTDYSDSARRCLRWIDTGLKMASLLNFLVFLQRGMYQSLTERVLGIQPMFPSKQGAREVGFEFMTRELLWHGFSEFLFFILPLVNFQRIKNFATKHILPKPKMDPSSQRQKNMECAICGLYPVNPQEIGCHHMFCYYCVQVCRYSFQTEILIHVKKKTIFK</sequence>